<sequence length="150" mass="17385">MSTETKIRPLQESDKDDWRCLWTAYLEFYETTVSEEVYETSFARLLSSSDNEYKCLIAEIDGNPVGLAHFLYHRYMWSVEDTCYLMDLFTDPGVRGKGVGRALIEAVHATAKRDGVPSTYWQTEEFNYKGRMLYDQVATKSPCVIYEKSD</sequence>
<dbReference type="InterPro" id="IPR051016">
    <property type="entry name" value="Diverse_Substrate_AcTransf"/>
</dbReference>
<name>A0A4R5EXZ8_9RHOB</name>
<accession>A0A4R5EXZ8</accession>
<proteinExistence type="predicted"/>
<keyword evidence="2" id="KW-0012">Acyltransferase</keyword>
<evidence type="ECO:0000256" key="1">
    <source>
        <dbReference type="ARBA" id="ARBA00022679"/>
    </source>
</evidence>
<protein>
    <submittedName>
        <fullName evidence="4">GNAT family N-acetyltransferase</fullName>
    </submittedName>
</protein>
<dbReference type="InterPro" id="IPR016181">
    <property type="entry name" value="Acyl_CoA_acyltransferase"/>
</dbReference>
<dbReference type="InterPro" id="IPR000182">
    <property type="entry name" value="GNAT_dom"/>
</dbReference>
<dbReference type="CDD" id="cd04301">
    <property type="entry name" value="NAT_SF"/>
    <property type="match status" value="1"/>
</dbReference>
<dbReference type="GO" id="GO:0008080">
    <property type="term" value="F:N-acetyltransferase activity"/>
    <property type="evidence" value="ECO:0007669"/>
    <property type="project" value="UniProtKB-ARBA"/>
</dbReference>
<dbReference type="SUPFAM" id="SSF55729">
    <property type="entry name" value="Acyl-CoA N-acyltransferases (Nat)"/>
    <property type="match status" value="1"/>
</dbReference>
<feature type="domain" description="N-acetyltransferase" evidence="3">
    <location>
        <begin position="5"/>
        <end position="150"/>
    </location>
</feature>
<dbReference type="Gene3D" id="3.40.630.30">
    <property type="match status" value="1"/>
</dbReference>
<dbReference type="EMBL" id="SMFP01000003">
    <property type="protein sequence ID" value="TDE39853.1"/>
    <property type="molecule type" value="Genomic_DNA"/>
</dbReference>
<keyword evidence="5" id="KW-1185">Reference proteome</keyword>
<dbReference type="OrthoDB" id="9805924at2"/>
<keyword evidence="1 4" id="KW-0808">Transferase</keyword>
<dbReference type="RefSeq" id="WP_132828107.1">
    <property type="nucleotide sequence ID" value="NZ_SMFP01000003.1"/>
</dbReference>
<reference evidence="4 5" key="1">
    <citation type="submission" date="2019-03" db="EMBL/GenBank/DDBJ databases">
        <authorList>
            <person name="Zhang S."/>
        </authorList>
    </citation>
    <scope>NUCLEOTIDE SEQUENCE [LARGE SCALE GENOMIC DNA]</scope>
    <source>
        <strain evidence="4 5">S4J41</strain>
    </source>
</reference>
<organism evidence="4 5">
    <name type="scientific">Antarcticimicrobium sediminis</name>
    <dbReference type="NCBI Taxonomy" id="2546227"/>
    <lineage>
        <taxon>Bacteria</taxon>
        <taxon>Pseudomonadati</taxon>
        <taxon>Pseudomonadota</taxon>
        <taxon>Alphaproteobacteria</taxon>
        <taxon>Rhodobacterales</taxon>
        <taxon>Paracoccaceae</taxon>
        <taxon>Antarcticimicrobium</taxon>
    </lineage>
</organism>
<evidence type="ECO:0000313" key="5">
    <source>
        <dbReference type="Proteomes" id="UP000294662"/>
    </source>
</evidence>
<dbReference type="AlphaFoldDB" id="A0A4R5EXZ8"/>
<dbReference type="PROSITE" id="PS51186">
    <property type="entry name" value="GNAT"/>
    <property type="match status" value="1"/>
</dbReference>
<evidence type="ECO:0000256" key="2">
    <source>
        <dbReference type="ARBA" id="ARBA00023315"/>
    </source>
</evidence>
<dbReference type="PANTHER" id="PTHR10545">
    <property type="entry name" value="DIAMINE N-ACETYLTRANSFERASE"/>
    <property type="match status" value="1"/>
</dbReference>
<comment type="caution">
    <text evidence="4">The sequence shown here is derived from an EMBL/GenBank/DDBJ whole genome shotgun (WGS) entry which is preliminary data.</text>
</comment>
<dbReference type="PANTHER" id="PTHR10545:SF29">
    <property type="entry name" value="GH14572P-RELATED"/>
    <property type="match status" value="1"/>
</dbReference>
<dbReference type="Proteomes" id="UP000294662">
    <property type="component" value="Unassembled WGS sequence"/>
</dbReference>
<evidence type="ECO:0000259" key="3">
    <source>
        <dbReference type="PROSITE" id="PS51186"/>
    </source>
</evidence>
<dbReference type="Pfam" id="PF00583">
    <property type="entry name" value="Acetyltransf_1"/>
    <property type="match status" value="1"/>
</dbReference>
<gene>
    <name evidence="4" type="ORF">E1B25_07370</name>
</gene>
<evidence type="ECO:0000313" key="4">
    <source>
        <dbReference type="EMBL" id="TDE39853.1"/>
    </source>
</evidence>